<dbReference type="InterPro" id="IPR003591">
    <property type="entry name" value="Leu-rich_rpt_typical-subtyp"/>
</dbReference>
<dbReference type="SUPFAM" id="SSF56436">
    <property type="entry name" value="C-type lectin-like"/>
    <property type="match status" value="3"/>
</dbReference>
<dbReference type="InterPro" id="IPR001304">
    <property type="entry name" value="C-type_lectin-like"/>
</dbReference>
<dbReference type="PROSITE" id="PS00615">
    <property type="entry name" value="C_TYPE_LECTIN_1"/>
    <property type="match status" value="1"/>
</dbReference>
<evidence type="ECO:0000256" key="2">
    <source>
        <dbReference type="ARBA" id="ARBA00007236"/>
    </source>
</evidence>
<dbReference type="Gene3D" id="2.10.90.10">
    <property type="entry name" value="Cystine-knot cytokines"/>
    <property type="match status" value="1"/>
</dbReference>
<dbReference type="AlphaFoldDB" id="A0A8J4UA49"/>
<keyword evidence="6" id="KW-0677">Repeat</keyword>
<evidence type="ECO:0000256" key="7">
    <source>
        <dbReference type="ARBA" id="ARBA00023157"/>
    </source>
</evidence>
<dbReference type="GO" id="GO:0005576">
    <property type="term" value="C:extracellular region"/>
    <property type="evidence" value="ECO:0007669"/>
    <property type="project" value="UniProtKB-SubCell"/>
</dbReference>
<dbReference type="InterPro" id="IPR018378">
    <property type="entry name" value="C-type_lectin_CS"/>
</dbReference>
<name>A0A8J4UA49_CLAMG</name>
<feature type="domain" description="C-type lectin" evidence="9">
    <location>
        <begin position="123"/>
        <end position="229"/>
    </location>
</feature>
<keyword evidence="5 8" id="KW-0732">Signal</keyword>
<comment type="subcellular location">
    <subcellularLocation>
        <location evidence="1">Secreted</location>
    </subcellularLocation>
</comment>
<evidence type="ECO:0000256" key="6">
    <source>
        <dbReference type="ARBA" id="ARBA00022737"/>
    </source>
</evidence>
<organism evidence="10 11">
    <name type="scientific">Clarias magur</name>
    <name type="common">Asian catfish</name>
    <name type="synonym">Macropteronotus magur</name>
    <dbReference type="NCBI Taxonomy" id="1594786"/>
    <lineage>
        <taxon>Eukaryota</taxon>
        <taxon>Metazoa</taxon>
        <taxon>Chordata</taxon>
        <taxon>Craniata</taxon>
        <taxon>Vertebrata</taxon>
        <taxon>Euteleostomi</taxon>
        <taxon>Actinopterygii</taxon>
        <taxon>Neopterygii</taxon>
        <taxon>Teleostei</taxon>
        <taxon>Ostariophysi</taxon>
        <taxon>Siluriformes</taxon>
        <taxon>Clariidae</taxon>
        <taxon>Clarias</taxon>
    </lineage>
</organism>
<keyword evidence="3" id="KW-0964">Secreted</keyword>
<evidence type="ECO:0000259" key="9">
    <source>
        <dbReference type="PROSITE" id="PS50041"/>
    </source>
</evidence>
<comment type="similarity">
    <text evidence="2">Belongs to the IL-17 family.</text>
</comment>
<dbReference type="Pfam" id="PF06083">
    <property type="entry name" value="IL17"/>
    <property type="match status" value="1"/>
</dbReference>
<dbReference type="PROSITE" id="PS50041">
    <property type="entry name" value="C_TYPE_LECTIN_2"/>
    <property type="match status" value="2"/>
</dbReference>
<dbReference type="InterPro" id="IPR029034">
    <property type="entry name" value="Cystine-knot_cytokine"/>
</dbReference>
<protein>
    <submittedName>
        <fullName evidence="10">Leucine-rich repeat-containing protein 57</fullName>
    </submittedName>
</protein>
<accession>A0A8J4UA49</accession>
<keyword evidence="7" id="KW-1015">Disulfide bond</keyword>
<proteinExistence type="inferred from homology"/>
<dbReference type="SUPFAM" id="SSF52058">
    <property type="entry name" value="L domain-like"/>
    <property type="match status" value="1"/>
</dbReference>
<feature type="signal peptide" evidence="8">
    <location>
        <begin position="1"/>
        <end position="21"/>
    </location>
</feature>
<dbReference type="Pfam" id="PF00560">
    <property type="entry name" value="LRR_1"/>
    <property type="match status" value="1"/>
</dbReference>
<sequence length="595" mass="67388">MSLKQMAVLWCGFLMLSLTQASFEHKRICDIGLVISKQLHTGDPHHGANTIPGVIFEARCQSHHCTYPNRPLHAELNSVPIYSNMLVLTQDQRNRKCFIVKFQRVAVGCTSFSPSVLRHLTTFHVMRHRGLNYTAARAACRSNYTDLAAVYTDEDNEVLKNMCASESFTGWYIGLYRSQPGEKWSNGDDVRFSNLKEMCGESDCCAAMKPGDGTWESLHCRQTRNFMCYEGGAHQGKISYHLISENLTWYEAQRYCRRNYVDLVSVADKQQNTDVQREGLKSSTAFWIGLLWDDWEWSDGGRSAYRDWGGNNPQHLDNSSVHVSDVGMSWESALEYCNHGNRAGILHIDSAAEQAELEYELRRRHVPAGSLWVGQTQGSEGHWSEFPEELGRLTGNLRTVDLSNNKIETLPAFIGNFQQLKSLSISNNRLSSLPAEMEKLRKLETLVLNGNQLSQLPSSFSQLKALRTLNLSANRFRQFPSSLGSLRHLDVLDLSKNHIQNVPAEVSELQAIEINLNQNQISILSPEVSRCPRLKVLRLEENCLELSSIPSSILTHSSVSLLSVEGNLFEVKKLRDLEGYDQYMERFTATKKKFA</sequence>
<dbReference type="GO" id="GO:0005125">
    <property type="term" value="F:cytokine activity"/>
    <property type="evidence" value="ECO:0007669"/>
    <property type="project" value="InterPro"/>
</dbReference>
<evidence type="ECO:0000256" key="5">
    <source>
        <dbReference type="ARBA" id="ARBA00022729"/>
    </source>
</evidence>
<evidence type="ECO:0000256" key="1">
    <source>
        <dbReference type="ARBA" id="ARBA00004613"/>
    </source>
</evidence>
<dbReference type="SUPFAM" id="SSF57501">
    <property type="entry name" value="Cystine-knot cytokines"/>
    <property type="match status" value="1"/>
</dbReference>
<feature type="domain" description="C-type lectin" evidence="9">
    <location>
        <begin position="235"/>
        <end position="332"/>
    </location>
</feature>
<evidence type="ECO:0000256" key="8">
    <source>
        <dbReference type="SAM" id="SignalP"/>
    </source>
</evidence>
<gene>
    <name evidence="10" type="primary">lrrc57</name>
    <name evidence="10" type="ORF">DAT39_018964</name>
</gene>
<dbReference type="InterPro" id="IPR001611">
    <property type="entry name" value="Leu-rich_rpt"/>
</dbReference>
<evidence type="ECO:0000313" key="11">
    <source>
        <dbReference type="Proteomes" id="UP000727407"/>
    </source>
</evidence>
<dbReference type="InterPro" id="IPR050216">
    <property type="entry name" value="LRR_domain-containing"/>
</dbReference>
<reference evidence="10" key="1">
    <citation type="submission" date="2020-07" db="EMBL/GenBank/DDBJ databases">
        <title>Clarias magur genome sequencing, assembly and annotation.</title>
        <authorList>
            <person name="Kushwaha B."/>
            <person name="Kumar R."/>
            <person name="Das P."/>
            <person name="Joshi C.G."/>
            <person name="Kumar D."/>
            <person name="Nagpure N.S."/>
            <person name="Pandey M."/>
            <person name="Agarwal S."/>
            <person name="Srivastava S."/>
            <person name="Singh M."/>
            <person name="Sahoo L."/>
            <person name="Jayasankar P."/>
            <person name="Meher P.K."/>
            <person name="Koringa P.G."/>
            <person name="Iquebal M.A."/>
            <person name="Das S.P."/>
            <person name="Bit A."/>
            <person name="Patnaik S."/>
            <person name="Patel N."/>
            <person name="Shah T.M."/>
            <person name="Hinsu A."/>
            <person name="Jena J.K."/>
        </authorList>
    </citation>
    <scope>NUCLEOTIDE SEQUENCE</scope>
    <source>
        <strain evidence="10">CIFAMagur01</strain>
        <tissue evidence="10">Testis</tissue>
    </source>
</reference>
<dbReference type="OrthoDB" id="1728874at2759"/>
<dbReference type="GO" id="GO:0005737">
    <property type="term" value="C:cytoplasm"/>
    <property type="evidence" value="ECO:0007669"/>
    <property type="project" value="TreeGrafter"/>
</dbReference>
<dbReference type="PROSITE" id="PS51450">
    <property type="entry name" value="LRR"/>
    <property type="match status" value="4"/>
</dbReference>
<dbReference type="EMBL" id="QNUK01000594">
    <property type="protein sequence ID" value="KAF5891337.1"/>
    <property type="molecule type" value="Genomic_DNA"/>
</dbReference>
<evidence type="ECO:0000256" key="3">
    <source>
        <dbReference type="ARBA" id="ARBA00022525"/>
    </source>
</evidence>
<dbReference type="InterPro" id="IPR010345">
    <property type="entry name" value="IL-17_fam"/>
</dbReference>
<evidence type="ECO:0000256" key="4">
    <source>
        <dbReference type="ARBA" id="ARBA00022614"/>
    </source>
</evidence>
<evidence type="ECO:0000313" key="10">
    <source>
        <dbReference type="EMBL" id="KAF5891337.1"/>
    </source>
</evidence>
<dbReference type="Proteomes" id="UP000727407">
    <property type="component" value="Unassembled WGS sequence"/>
</dbReference>
<feature type="chain" id="PRO_5035163962" evidence="8">
    <location>
        <begin position="22"/>
        <end position="595"/>
    </location>
</feature>
<dbReference type="SMART" id="SM00034">
    <property type="entry name" value="CLECT"/>
    <property type="match status" value="2"/>
</dbReference>
<dbReference type="InterPro" id="IPR032675">
    <property type="entry name" value="LRR_dom_sf"/>
</dbReference>
<dbReference type="InterPro" id="IPR016187">
    <property type="entry name" value="CTDL_fold"/>
</dbReference>
<dbReference type="Pfam" id="PF00059">
    <property type="entry name" value="Lectin_C"/>
    <property type="match status" value="2"/>
</dbReference>
<dbReference type="PANTHER" id="PTHR48051:SF62">
    <property type="entry name" value="LEUCINE-RICH REPEAT-CONTAINING PROTEIN 57"/>
    <property type="match status" value="1"/>
</dbReference>
<comment type="caution">
    <text evidence="10">The sequence shown here is derived from an EMBL/GenBank/DDBJ whole genome shotgun (WGS) entry which is preliminary data.</text>
</comment>
<dbReference type="SMART" id="SM00369">
    <property type="entry name" value="LRR_TYP"/>
    <property type="match status" value="6"/>
</dbReference>
<dbReference type="Pfam" id="PF13855">
    <property type="entry name" value="LRR_8"/>
    <property type="match status" value="1"/>
</dbReference>
<keyword evidence="4" id="KW-0433">Leucine-rich repeat</keyword>
<keyword evidence="11" id="KW-1185">Reference proteome</keyword>
<dbReference type="PANTHER" id="PTHR48051">
    <property type="match status" value="1"/>
</dbReference>
<dbReference type="Gene3D" id="3.10.100.10">
    <property type="entry name" value="Mannose-Binding Protein A, subunit A"/>
    <property type="match status" value="2"/>
</dbReference>
<dbReference type="FunFam" id="3.80.10.10:FF:000230">
    <property type="entry name" value="Leucine-rich repeat-containing protein 57"/>
    <property type="match status" value="1"/>
</dbReference>
<dbReference type="Gene3D" id="3.80.10.10">
    <property type="entry name" value="Ribonuclease Inhibitor"/>
    <property type="match status" value="2"/>
</dbReference>
<dbReference type="SMART" id="SM00364">
    <property type="entry name" value="LRR_BAC"/>
    <property type="match status" value="4"/>
</dbReference>
<dbReference type="InterPro" id="IPR016186">
    <property type="entry name" value="C-type_lectin-like/link_sf"/>
</dbReference>